<keyword evidence="10" id="KW-0472">Membrane</keyword>
<comment type="catalytic activity">
    <reaction evidence="1">
        <text>ATP + protein L-histidine = ADP + protein N-phospho-L-histidine.</text>
        <dbReference type="EC" id="2.7.13.3"/>
    </reaction>
</comment>
<dbReference type="Gene3D" id="3.30.565.10">
    <property type="entry name" value="Histidine kinase-like ATPase, C-terminal domain"/>
    <property type="match status" value="1"/>
</dbReference>
<feature type="domain" description="Signal transduction histidine kinase subgroup 3 dimerisation and phosphoacceptor" evidence="12">
    <location>
        <begin position="186"/>
        <end position="252"/>
    </location>
</feature>
<keyword evidence="10" id="KW-1133">Transmembrane helix</keyword>
<keyword evidence="8" id="KW-0902">Two-component regulatory system</keyword>
<evidence type="ECO:0000256" key="9">
    <source>
        <dbReference type="SAM" id="MobiDB-lite"/>
    </source>
</evidence>
<dbReference type="InterPro" id="IPR050482">
    <property type="entry name" value="Sensor_HK_TwoCompSys"/>
</dbReference>
<feature type="transmembrane region" description="Helical" evidence="10">
    <location>
        <begin position="98"/>
        <end position="126"/>
    </location>
</feature>
<feature type="transmembrane region" description="Helical" evidence="10">
    <location>
        <begin position="50"/>
        <end position="66"/>
    </location>
</feature>
<organism evidence="13 14">
    <name type="scientific">Micromonospora sonneratiae</name>
    <dbReference type="NCBI Taxonomy" id="1184706"/>
    <lineage>
        <taxon>Bacteria</taxon>
        <taxon>Bacillati</taxon>
        <taxon>Actinomycetota</taxon>
        <taxon>Actinomycetes</taxon>
        <taxon>Micromonosporales</taxon>
        <taxon>Micromonosporaceae</taxon>
        <taxon>Micromonospora</taxon>
    </lineage>
</organism>
<dbReference type="Pfam" id="PF07730">
    <property type="entry name" value="HisKA_3"/>
    <property type="match status" value="1"/>
</dbReference>
<comment type="caution">
    <text evidence="13">The sequence shown here is derived from an EMBL/GenBank/DDBJ whole genome shotgun (WGS) entry which is preliminary data.</text>
</comment>
<dbReference type="InterPro" id="IPR036890">
    <property type="entry name" value="HATPase_C_sf"/>
</dbReference>
<evidence type="ECO:0000256" key="8">
    <source>
        <dbReference type="ARBA" id="ARBA00023012"/>
    </source>
</evidence>
<dbReference type="Proteomes" id="UP001597260">
    <property type="component" value="Unassembled WGS sequence"/>
</dbReference>
<evidence type="ECO:0000256" key="4">
    <source>
        <dbReference type="ARBA" id="ARBA00022679"/>
    </source>
</evidence>
<dbReference type="SUPFAM" id="SSF55874">
    <property type="entry name" value="ATPase domain of HSP90 chaperone/DNA topoisomerase II/histidine kinase"/>
    <property type="match status" value="1"/>
</dbReference>
<evidence type="ECO:0000256" key="10">
    <source>
        <dbReference type="SAM" id="Phobius"/>
    </source>
</evidence>
<evidence type="ECO:0000256" key="6">
    <source>
        <dbReference type="ARBA" id="ARBA00022777"/>
    </source>
</evidence>
<evidence type="ECO:0000313" key="13">
    <source>
        <dbReference type="EMBL" id="MFD1321130.1"/>
    </source>
</evidence>
<dbReference type="GO" id="GO:0016301">
    <property type="term" value="F:kinase activity"/>
    <property type="evidence" value="ECO:0007669"/>
    <property type="project" value="UniProtKB-KW"/>
</dbReference>
<feature type="region of interest" description="Disordered" evidence="9">
    <location>
        <begin position="344"/>
        <end position="364"/>
    </location>
</feature>
<evidence type="ECO:0000259" key="11">
    <source>
        <dbReference type="Pfam" id="PF02518"/>
    </source>
</evidence>
<dbReference type="EC" id="2.7.13.3" evidence="2"/>
<dbReference type="PANTHER" id="PTHR24421">
    <property type="entry name" value="NITRATE/NITRITE SENSOR PROTEIN NARX-RELATED"/>
    <property type="match status" value="1"/>
</dbReference>
<dbReference type="CDD" id="cd16917">
    <property type="entry name" value="HATPase_UhpB-NarQ-NarX-like"/>
    <property type="match status" value="1"/>
</dbReference>
<evidence type="ECO:0000256" key="2">
    <source>
        <dbReference type="ARBA" id="ARBA00012438"/>
    </source>
</evidence>
<dbReference type="Pfam" id="PF02518">
    <property type="entry name" value="HATPase_c"/>
    <property type="match status" value="1"/>
</dbReference>
<sequence>MRVRALVELRQLGLRHPLLTDLVVAVATMTVSLLLGVYSPTPAGDRDFDGLGFALTCLANLALMARQRSPVSVMVYYCAIWIAYISLDYSAVVNSPGFLLALYTVAALKPVRVTVVTAVLGCAVWIYAAPEAIVVATAQGVVWMSVVSRLGYGAQQLATRNTQLAHLAERLAIEQDERARRAVVDERLRIARELHDVVAHHMSVISVQAGLAQYVLDDDRDTARAALSTVMAASSEGLDEMRRLLSVLRPGSDSDASGTAATQSGSPVPAPGLDRLDDLAARVRTAGVPVELTVTGERQPLAPGLDTCVYRMIQEGLTNVLKHSAAANVTVALHFEAGRLTARITDDGTPLPEPRSPSGGQGINGMRERAMLYGGTLTAGQRIDGGFEVVLTVPV</sequence>
<feature type="transmembrane region" description="Helical" evidence="10">
    <location>
        <begin position="18"/>
        <end position="38"/>
    </location>
</feature>
<keyword evidence="4" id="KW-0808">Transferase</keyword>
<accession>A0ABW3YAP6</accession>
<protein>
    <recommendedName>
        <fullName evidence="2">histidine kinase</fullName>
        <ecNumber evidence="2">2.7.13.3</ecNumber>
    </recommendedName>
</protein>
<evidence type="ECO:0000256" key="3">
    <source>
        <dbReference type="ARBA" id="ARBA00022553"/>
    </source>
</evidence>
<feature type="domain" description="Histidine kinase/HSP90-like ATPase" evidence="11">
    <location>
        <begin position="309"/>
        <end position="394"/>
    </location>
</feature>
<evidence type="ECO:0000259" key="12">
    <source>
        <dbReference type="Pfam" id="PF07730"/>
    </source>
</evidence>
<keyword evidence="5" id="KW-0547">Nucleotide-binding</keyword>
<dbReference type="InterPro" id="IPR003594">
    <property type="entry name" value="HATPase_dom"/>
</dbReference>
<keyword evidence="6 13" id="KW-0418">Kinase</keyword>
<dbReference type="PANTHER" id="PTHR24421:SF10">
    <property type="entry name" value="NITRATE_NITRITE SENSOR PROTEIN NARQ"/>
    <property type="match status" value="1"/>
</dbReference>
<dbReference type="EMBL" id="JBHTMP010000009">
    <property type="protein sequence ID" value="MFD1321130.1"/>
    <property type="molecule type" value="Genomic_DNA"/>
</dbReference>
<name>A0ABW3YAP6_9ACTN</name>
<evidence type="ECO:0000313" key="14">
    <source>
        <dbReference type="Proteomes" id="UP001597260"/>
    </source>
</evidence>
<evidence type="ECO:0000256" key="1">
    <source>
        <dbReference type="ARBA" id="ARBA00000085"/>
    </source>
</evidence>
<keyword evidence="14" id="KW-1185">Reference proteome</keyword>
<evidence type="ECO:0000256" key="7">
    <source>
        <dbReference type="ARBA" id="ARBA00022840"/>
    </source>
</evidence>
<feature type="compositionally biased region" description="Polar residues" evidence="9">
    <location>
        <begin position="254"/>
        <end position="266"/>
    </location>
</feature>
<keyword evidence="7" id="KW-0067">ATP-binding</keyword>
<gene>
    <name evidence="13" type="ORF">ACFQ4H_08520</name>
</gene>
<keyword evidence="10" id="KW-0812">Transmembrane</keyword>
<dbReference type="InterPro" id="IPR011712">
    <property type="entry name" value="Sig_transdc_His_kin_sub3_dim/P"/>
</dbReference>
<dbReference type="RefSeq" id="WP_377568982.1">
    <property type="nucleotide sequence ID" value="NZ_JBHTMP010000009.1"/>
</dbReference>
<reference evidence="14" key="1">
    <citation type="journal article" date="2019" name="Int. J. Syst. Evol. Microbiol.">
        <title>The Global Catalogue of Microorganisms (GCM) 10K type strain sequencing project: providing services to taxonomists for standard genome sequencing and annotation.</title>
        <authorList>
            <consortium name="The Broad Institute Genomics Platform"/>
            <consortium name="The Broad Institute Genome Sequencing Center for Infectious Disease"/>
            <person name="Wu L."/>
            <person name="Ma J."/>
        </authorList>
    </citation>
    <scope>NUCLEOTIDE SEQUENCE [LARGE SCALE GENOMIC DNA]</scope>
    <source>
        <strain evidence="14">JCM 31037</strain>
    </source>
</reference>
<proteinExistence type="predicted"/>
<dbReference type="Gene3D" id="1.20.5.1930">
    <property type="match status" value="1"/>
</dbReference>
<feature type="region of interest" description="Disordered" evidence="9">
    <location>
        <begin position="249"/>
        <end position="273"/>
    </location>
</feature>
<keyword evidence="3" id="KW-0597">Phosphoprotein</keyword>
<feature type="transmembrane region" description="Helical" evidence="10">
    <location>
        <begin position="73"/>
        <end position="92"/>
    </location>
</feature>
<evidence type="ECO:0000256" key="5">
    <source>
        <dbReference type="ARBA" id="ARBA00022741"/>
    </source>
</evidence>